<feature type="transmembrane region" description="Helical" evidence="1">
    <location>
        <begin position="12"/>
        <end position="30"/>
    </location>
</feature>
<dbReference type="SUPFAM" id="SSF82714">
    <property type="entry name" value="Multidrug efflux transporter AcrB TolC docking domain, DN and DC subdomains"/>
    <property type="match status" value="2"/>
</dbReference>
<evidence type="ECO:0000313" key="2">
    <source>
        <dbReference type="EMBL" id="CAG5069079.1"/>
    </source>
</evidence>
<dbReference type="Pfam" id="PF00873">
    <property type="entry name" value="ACR_tran"/>
    <property type="match status" value="1"/>
</dbReference>
<evidence type="ECO:0000313" key="3">
    <source>
        <dbReference type="Proteomes" id="UP000679725"/>
    </source>
</evidence>
<dbReference type="Gene3D" id="3.30.70.1430">
    <property type="entry name" value="Multidrug efflux transporter AcrB pore domain"/>
    <property type="match status" value="2"/>
</dbReference>
<dbReference type="Gene3D" id="3.30.2090.10">
    <property type="entry name" value="Multidrug efflux transporter AcrB TolC docking domain, DN and DC subdomains"/>
    <property type="match status" value="2"/>
</dbReference>
<dbReference type="Gene3D" id="3.30.70.1320">
    <property type="entry name" value="Multidrug efflux transporter AcrB pore domain like"/>
    <property type="match status" value="1"/>
</dbReference>
<evidence type="ECO:0000256" key="1">
    <source>
        <dbReference type="SAM" id="Phobius"/>
    </source>
</evidence>
<feature type="transmembrane region" description="Helical" evidence="1">
    <location>
        <begin position="854"/>
        <end position="874"/>
    </location>
</feature>
<keyword evidence="1" id="KW-0472">Membrane</keyword>
<keyword evidence="1" id="KW-1133">Transmembrane helix</keyword>
<feature type="transmembrane region" description="Helical" evidence="1">
    <location>
        <begin position="357"/>
        <end position="377"/>
    </location>
</feature>
<reference evidence="2 3" key="1">
    <citation type="submission" date="2021-04" db="EMBL/GenBank/DDBJ databases">
        <authorList>
            <person name="Rodrigo-Torres L."/>
            <person name="Arahal R. D."/>
            <person name="Lucena T."/>
        </authorList>
    </citation>
    <scope>NUCLEOTIDE SEQUENCE [LARGE SCALE GENOMIC DNA]</scope>
    <source>
        <strain evidence="2 3">CECT 9623</strain>
    </source>
</reference>
<dbReference type="PANTHER" id="PTHR32063:SF24">
    <property type="entry name" value="CATION EFFLUX SYSTEM (ACRB_ACRD_ACRF FAMILY)"/>
    <property type="match status" value="1"/>
</dbReference>
<feature type="transmembrane region" description="Helical" evidence="1">
    <location>
        <begin position="459"/>
        <end position="481"/>
    </location>
</feature>
<dbReference type="Gene3D" id="3.30.70.1440">
    <property type="entry name" value="Multidrug efflux transporter AcrB pore domain"/>
    <property type="match status" value="1"/>
</dbReference>
<dbReference type="PRINTS" id="PR00702">
    <property type="entry name" value="ACRIFLAVINRP"/>
</dbReference>
<gene>
    <name evidence="2" type="primary">mdtB_1</name>
    <name evidence="2" type="ORF">DYBT9623_01814</name>
</gene>
<organism evidence="2 3">
    <name type="scientific">Dyadobacter linearis</name>
    <dbReference type="NCBI Taxonomy" id="2823330"/>
    <lineage>
        <taxon>Bacteria</taxon>
        <taxon>Pseudomonadati</taxon>
        <taxon>Bacteroidota</taxon>
        <taxon>Cytophagia</taxon>
        <taxon>Cytophagales</taxon>
        <taxon>Spirosomataceae</taxon>
        <taxon>Dyadobacter</taxon>
    </lineage>
</organism>
<dbReference type="SUPFAM" id="SSF82866">
    <property type="entry name" value="Multidrug efflux transporter AcrB transmembrane domain"/>
    <property type="match status" value="2"/>
</dbReference>
<sequence>MKLPEFAVKNYQFTLVVFLAVLALGIYSLFTMPRSEDPDIHPPQFTVVVIYPGASPKDMEQLVVDPMEKKINELDDMKHIITDIKDGLAVMQIQYKYSSDPDDKYQEVVREINSLRGQLPADIADIRINKQIPSDVSIYQYALISENATYAQLKKHSKDFKEQLEKIKSLKKVDYSGVPERQVNVNLNLQKIANQQLTQNQVIAALQSENVNVPGGSISMSTKKLNIKTSGNYRTLDEIANTVVSTANGKIVYVKDVAEVKLGYEDETHLTRLNGYRCSFVNVSQKEGENIIAVQDQVIPVVEKFKATLPPNIDLIKVFDQAKSVDTRLSHFARDFGIAIILVLLTLLPLGTRASLVVMISIPLSLAIGLTIMNLLGYNINQLSIVGMIVALGILVDDSIVVVENIERYLRMGYNRVEASIKASSQIGMAVVGCTILLIFAFLPLVFLPEGAGDFIRSLPLSVITTVFASMLVSLTVVPFLSSVILKPHASEEGNFLLRGMKRLIHGTYGSILDKALKRPALTLIVAGLIFAGSLALIPMIGNSLFPKSEKPMFLVDIELPQGTNLKKTNQVAKYVEGVLKQEPLITSFATNVGKGNPRVYYNVIQRNESENFAEIFVQVEGLETEQKVEVIERLRKKLERYPGAEIKVKDFEQGPLIEAPLAYRIYGENLDQLRKTAFRVADLLAKTEGTIYVNNPLLVQPTDLRVNINKQKAGTLGISSAEIDRTVRLGAAGLNVATYREDVGKADNYNVNVSVPRNASVQDYSVFDKLYVTSATGASIPLKNVATIELESSPNQIRHYDKDRYVTVSAFVKPGFNVQRLNDAITLKLNAFKFEKGQTFTVAGEKESQQESFGGLGLIILVTIFGFLGVLILEFKTFKSILIVLSVIPLGIVGGLAMLFLTGETLSFTATIGFIALVGIEVKNSLLVVDFTNQLREQGKGIEEAIIEAGEIRFVPILLTSLTAIGGLLPLVIEYSALYSPLALVLIGGLISSTLLSRLVTPVMYKLLPPEIESKVPVKEPVEELQWSVTS</sequence>
<dbReference type="InterPro" id="IPR001036">
    <property type="entry name" value="Acrflvin-R"/>
</dbReference>
<dbReference type="InterPro" id="IPR027463">
    <property type="entry name" value="AcrB_DN_DC_subdom"/>
</dbReference>
<protein>
    <submittedName>
        <fullName evidence="2">Multidrug resistance protein MdtB</fullName>
    </submittedName>
</protein>
<feature type="transmembrane region" description="Helical" evidence="1">
    <location>
        <begin position="980"/>
        <end position="1001"/>
    </location>
</feature>
<dbReference type="PANTHER" id="PTHR32063">
    <property type="match status" value="1"/>
</dbReference>
<dbReference type="SUPFAM" id="SSF82693">
    <property type="entry name" value="Multidrug efflux transporter AcrB pore domain, PN1, PN2, PC1 and PC2 subdomains"/>
    <property type="match status" value="3"/>
</dbReference>
<feature type="transmembrane region" description="Helical" evidence="1">
    <location>
        <begin position="427"/>
        <end position="447"/>
    </location>
</feature>
<name>A0ABM8UNV3_9BACT</name>
<feature type="transmembrane region" description="Helical" evidence="1">
    <location>
        <begin position="332"/>
        <end position="350"/>
    </location>
</feature>
<proteinExistence type="predicted"/>
<feature type="transmembrane region" description="Helical" evidence="1">
    <location>
        <begin position="383"/>
        <end position="406"/>
    </location>
</feature>
<keyword evidence="3" id="KW-1185">Reference proteome</keyword>
<comment type="caution">
    <text evidence="2">The sequence shown here is derived from an EMBL/GenBank/DDBJ whole genome shotgun (WGS) entry which is preliminary data.</text>
</comment>
<dbReference type="RefSeq" id="WP_215233172.1">
    <property type="nucleotide sequence ID" value="NZ_CAJRAU010000002.1"/>
</dbReference>
<accession>A0ABM8UNV3</accession>
<dbReference type="Proteomes" id="UP000679725">
    <property type="component" value="Unassembled WGS sequence"/>
</dbReference>
<dbReference type="Gene3D" id="1.20.1640.10">
    <property type="entry name" value="Multidrug efflux transporter AcrB transmembrane domain"/>
    <property type="match status" value="2"/>
</dbReference>
<feature type="transmembrane region" description="Helical" evidence="1">
    <location>
        <begin position="521"/>
        <end position="542"/>
    </location>
</feature>
<feature type="transmembrane region" description="Helical" evidence="1">
    <location>
        <begin position="909"/>
        <end position="932"/>
    </location>
</feature>
<feature type="transmembrane region" description="Helical" evidence="1">
    <location>
        <begin position="953"/>
        <end position="974"/>
    </location>
</feature>
<dbReference type="EMBL" id="CAJRAU010000002">
    <property type="protein sequence ID" value="CAG5069079.1"/>
    <property type="molecule type" value="Genomic_DNA"/>
</dbReference>
<keyword evidence="1" id="KW-0812">Transmembrane</keyword>
<feature type="transmembrane region" description="Helical" evidence="1">
    <location>
        <begin position="881"/>
        <end position="903"/>
    </location>
</feature>